<sequence length="60" mass="7145">MIVLSEFLYGLLFQILFSDSFLREFVEDKSFTVKSKFVRVPTDFVALLIFKHSFFIIQFV</sequence>
<accession>A0A0E2B5D9</accession>
<dbReference type="GeneID" id="61142759"/>
<dbReference type="RefSeq" id="WP_000636526.1">
    <property type="nucleotide sequence ID" value="NZ_AHMY02000025.1"/>
</dbReference>
<protein>
    <submittedName>
        <fullName evidence="1">Uncharacterized protein</fullName>
    </submittedName>
</protein>
<evidence type="ECO:0000313" key="1">
    <source>
        <dbReference type="EMBL" id="EKO16498.1"/>
    </source>
</evidence>
<evidence type="ECO:0000313" key="2">
    <source>
        <dbReference type="Proteomes" id="UP000006253"/>
    </source>
</evidence>
<proteinExistence type="predicted"/>
<gene>
    <name evidence="1" type="ORF">LEP1GSC081_2889</name>
</gene>
<comment type="caution">
    <text evidence="1">The sequence shown here is derived from an EMBL/GenBank/DDBJ whole genome shotgun (WGS) entry which is preliminary data.</text>
</comment>
<name>A0A0E2B5D9_9LEPT</name>
<dbReference type="AlphaFoldDB" id="A0A0E2B5D9"/>
<dbReference type="Proteomes" id="UP000006253">
    <property type="component" value="Unassembled WGS sequence"/>
</dbReference>
<reference evidence="1 2" key="1">
    <citation type="submission" date="2012-10" db="EMBL/GenBank/DDBJ databases">
        <authorList>
            <person name="Harkins D.M."/>
            <person name="Durkin A.S."/>
            <person name="Brinkac L.M."/>
            <person name="Selengut J.D."/>
            <person name="Sanka R."/>
            <person name="DePew J."/>
            <person name="Purushe J."/>
            <person name="Peacock S.J."/>
            <person name="Thaipadungpanit J."/>
            <person name="Wuthiekanun V.W."/>
            <person name="Day N.P."/>
            <person name="Vinetz J.M."/>
            <person name="Sutton G.G."/>
            <person name="Nelson W.C."/>
            <person name="Fouts D.E."/>
        </authorList>
    </citation>
    <scope>NUCLEOTIDE SEQUENCE [LARGE SCALE GENOMIC DNA]</scope>
    <source>
        <strain evidence="1 2">H1</strain>
    </source>
</reference>
<dbReference type="EMBL" id="AHMY02000025">
    <property type="protein sequence ID" value="EKO16498.1"/>
    <property type="molecule type" value="Genomic_DNA"/>
</dbReference>
<organism evidence="1 2">
    <name type="scientific">Leptospira kirschneri str. H1</name>
    <dbReference type="NCBI Taxonomy" id="1049966"/>
    <lineage>
        <taxon>Bacteria</taxon>
        <taxon>Pseudomonadati</taxon>
        <taxon>Spirochaetota</taxon>
        <taxon>Spirochaetia</taxon>
        <taxon>Leptospirales</taxon>
        <taxon>Leptospiraceae</taxon>
        <taxon>Leptospira</taxon>
    </lineage>
</organism>